<name>A0A0J9U3Y4_FUSO4</name>
<evidence type="ECO:0000256" key="1">
    <source>
        <dbReference type="SAM" id="MobiDB-lite"/>
    </source>
</evidence>
<gene>
    <name evidence="2" type="ORF">FOXG_17799</name>
</gene>
<dbReference type="OrthoDB" id="10274636at2759"/>
<dbReference type="EMBL" id="DS231696">
    <property type="protein sequence ID" value="KNA93639.1"/>
    <property type="molecule type" value="Genomic_DNA"/>
</dbReference>
<dbReference type="GeneID" id="28958505"/>
<evidence type="ECO:0000313" key="2">
    <source>
        <dbReference type="EMBL" id="KNA93639.1"/>
    </source>
</evidence>
<dbReference type="KEGG" id="fox:FOXG_17799"/>
<reference evidence="2" key="2">
    <citation type="journal article" date="2010" name="Nature">
        <title>Comparative genomics reveals mobile pathogenicity chromosomes in Fusarium.</title>
        <authorList>
            <person name="Ma L.J."/>
            <person name="van der Does H.C."/>
            <person name="Borkovich K.A."/>
            <person name="Coleman J.J."/>
            <person name="Daboussi M.J."/>
            <person name="Di Pietro A."/>
            <person name="Dufresne M."/>
            <person name="Freitag M."/>
            <person name="Grabherr M."/>
            <person name="Henrissat B."/>
            <person name="Houterman P.M."/>
            <person name="Kang S."/>
            <person name="Shim W.B."/>
            <person name="Woloshuk C."/>
            <person name="Xie X."/>
            <person name="Xu J.R."/>
            <person name="Antoniw J."/>
            <person name="Baker S.E."/>
            <person name="Bluhm B.H."/>
            <person name="Breakspear A."/>
            <person name="Brown D.W."/>
            <person name="Butchko R.A."/>
            <person name="Chapman S."/>
            <person name="Coulson R."/>
            <person name="Coutinho P.M."/>
            <person name="Danchin E.G."/>
            <person name="Diener A."/>
            <person name="Gale L.R."/>
            <person name="Gardiner D.M."/>
            <person name="Goff S."/>
            <person name="Hammond-Kosack K.E."/>
            <person name="Hilburn K."/>
            <person name="Hua-Van A."/>
            <person name="Jonkers W."/>
            <person name="Kazan K."/>
            <person name="Kodira C.D."/>
            <person name="Koehrsen M."/>
            <person name="Kumar L."/>
            <person name="Lee Y.H."/>
            <person name="Li L."/>
            <person name="Manners J.M."/>
            <person name="Miranda-Saavedra D."/>
            <person name="Mukherjee M."/>
            <person name="Park G."/>
            <person name="Park J."/>
            <person name="Park S.Y."/>
            <person name="Proctor R.H."/>
            <person name="Regev A."/>
            <person name="Ruiz-Roldan M.C."/>
            <person name="Sain D."/>
            <person name="Sakthikumar S."/>
            <person name="Sykes S."/>
            <person name="Schwartz D.C."/>
            <person name="Turgeon B.G."/>
            <person name="Wapinski I."/>
            <person name="Yoder O."/>
            <person name="Young S."/>
            <person name="Zeng Q."/>
            <person name="Zhou S."/>
            <person name="Galagan J."/>
            <person name="Cuomo C.A."/>
            <person name="Kistler H.C."/>
            <person name="Rep M."/>
        </authorList>
    </citation>
    <scope>NUCLEOTIDE SEQUENCE [LARGE SCALE GENOMIC DNA]</scope>
    <source>
        <strain evidence="2">4287</strain>
    </source>
</reference>
<organism evidence="2 3">
    <name type="scientific">Fusarium oxysporum f. sp. lycopersici (strain 4287 / CBS 123668 / FGSC 9935 / NRRL 34936)</name>
    <name type="common">Fusarium vascular wilt of tomato</name>
    <dbReference type="NCBI Taxonomy" id="426428"/>
    <lineage>
        <taxon>Eukaryota</taxon>
        <taxon>Fungi</taxon>
        <taxon>Dikarya</taxon>
        <taxon>Ascomycota</taxon>
        <taxon>Pezizomycotina</taxon>
        <taxon>Sordariomycetes</taxon>
        <taxon>Hypocreomycetidae</taxon>
        <taxon>Hypocreales</taxon>
        <taxon>Nectriaceae</taxon>
        <taxon>Fusarium</taxon>
        <taxon>Fusarium oxysporum species complex</taxon>
    </lineage>
</organism>
<dbReference type="AlphaFoldDB" id="A0A0J9U3Y4"/>
<sequence>MERSVHPLLSRLDPVLPVDFFQLLKPYALKEDLAGFVRPWMCDMWLALFSMGKKPMISLKISGTSRCVSSSVLQGPKLSSAPKEPDRSSEL</sequence>
<dbReference type="RefSeq" id="XP_018231685.1">
    <property type="nucleotide sequence ID" value="XM_018397786.1"/>
</dbReference>
<feature type="region of interest" description="Disordered" evidence="1">
    <location>
        <begin position="71"/>
        <end position="91"/>
    </location>
</feature>
<dbReference type="Proteomes" id="UP000009097">
    <property type="component" value="Unassembled WGS sequence"/>
</dbReference>
<evidence type="ECO:0000313" key="3">
    <source>
        <dbReference type="Proteomes" id="UP000009097"/>
    </source>
</evidence>
<accession>A0A0J9U3Y4</accession>
<dbReference type="VEuPathDB" id="FungiDB:FOXG_17799"/>
<proteinExistence type="predicted"/>
<protein>
    <submittedName>
        <fullName evidence="2">Uncharacterized protein</fullName>
    </submittedName>
</protein>
<reference evidence="2" key="1">
    <citation type="submission" date="2007-04" db="EMBL/GenBank/DDBJ databases">
        <authorList>
            <consortium name="The Broad Institute Genome Sequencing Platform"/>
            <person name="Birren B."/>
            <person name="Lander E."/>
            <person name="Galagan J."/>
            <person name="Nusbaum C."/>
            <person name="Devon K."/>
            <person name="Ma L.-J."/>
            <person name="Jaffe D."/>
            <person name="Butler J."/>
            <person name="Alvarez P."/>
            <person name="Gnerre S."/>
            <person name="Grabherr M."/>
            <person name="Kleber M."/>
            <person name="Mauceli E."/>
            <person name="Brockman W."/>
            <person name="MacCallum I.A."/>
            <person name="Young S."/>
            <person name="LaButti K."/>
            <person name="DeCaprio D."/>
            <person name="Crawford M."/>
            <person name="Koehrsen M."/>
            <person name="Engels R."/>
            <person name="Montgomery P."/>
            <person name="Pearson M."/>
            <person name="Howarth C."/>
            <person name="Larson L."/>
            <person name="White J."/>
            <person name="O'Leary S."/>
            <person name="Kodira C."/>
            <person name="Zeng Q."/>
            <person name="Yandava C."/>
            <person name="Alvarado L."/>
            <person name="Kistler C."/>
            <person name="Shim W.-B."/>
            <person name="Kang S."/>
            <person name="Woloshuk C."/>
        </authorList>
    </citation>
    <scope>NUCLEOTIDE SEQUENCE</scope>
    <source>
        <strain evidence="2">4287</strain>
    </source>
</reference>